<dbReference type="CDD" id="cd00063">
    <property type="entry name" value="FN3"/>
    <property type="match status" value="5"/>
</dbReference>
<feature type="domain" description="Fibronectin type-III" evidence="3">
    <location>
        <begin position="243"/>
        <end position="336"/>
    </location>
</feature>
<organism evidence="4 5">
    <name type="scientific">Adhaeribacter terreus</name>
    <dbReference type="NCBI Taxonomy" id="529703"/>
    <lineage>
        <taxon>Bacteria</taxon>
        <taxon>Pseudomonadati</taxon>
        <taxon>Bacteroidota</taxon>
        <taxon>Cytophagia</taxon>
        <taxon>Cytophagales</taxon>
        <taxon>Hymenobacteraceae</taxon>
        <taxon>Adhaeribacter</taxon>
    </lineage>
</organism>
<dbReference type="PANTHER" id="PTHR46708:SF2">
    <property type="entry name" value="FIBRONECTIN TYPE-III DOMAIN-CONTAINING PROTEIN"/>
    <property type="match status" value="1"/>
</dbReference>
<dbReference type="RefSeq" id="WP_378016895.1">
    <property type="nucleotide sequence ID" value="NZ_JBHSKT010000004.1"/>
</dbReference>
<dbReference type="Pfam" id="PF18962">
    <property type="entry name" value="Por_Secre_tail"/>
    <property type="match status" value="1"/>
</dbReference>
<evidence type="ECO:0000313" key="5">
    <source>
        <dbReference type="Proteomes" id="UP001596161"/>
    </source>
</evidence>
<dbReference type="InterPro" id="IPR036116">
    <property type="entry name" value="FN3_sf"/>
</dbReference>
<dbReference type="InterPro" id="IPR026444">
    <property type="entry name" value="Secre_tail"/>
</dbReference>
<dbReference type="Pfam" id="PF00041">
    <property type="entry name" value="fn3"/>
    <property type="match status" value="6"/>
</dbReference>
<dbReference type="InterPro" id="IPR003961">
    <property type="entry name" value="FN3_dom"/>
</dbReference>
<dbReference type="NCBIfam" id="TIGR04183">
    <property type="entry name" value="Por_Secre_tail"/>
    <property type="match status" value="1"/>
</dbReference>
<evidence type="ECO:0000313" key="4">
    <source>
        <dbReference type="EMBL" id="MFC5270525.1"/>
    </source>
</evidence>
<name>A0ABW0EBU3_9BACT</name>
<evidence type="ECO:0000256" key="2">
    <source>
        <dbReference type="SAM" id="SignalP"/>
    </source>
</evidence>
<protein>
    <submittedName>
        <fullName evidence="4">Fibronectin type III domain-containing protein</fullName>
    </submittedName>
</protein>
<sequence length="1439" mass="149222">MAKLLRNHFCKNGLVVKTLCFLFLNLVCALSLQAQTQVGTGDDEPNDANLTHQPFGNTFSYERSAGIYLGSEIGTSGTITAIGWFLEATNSPAGSVPTQIYLKNTASTTFTGNEFAPNEISGATLVWSGNITTALLVPNTWVTITLTTPFTYTTASNLEVIVATNTTNTSGAPTGLESGNPTAKDFRFTNIGATRFLYWQRDDVPPGTNASGDPNGFLDFPFTSTFRPNIQLTFGSAPQTCDAPTGLTATNVTSSSADLNFTASTTGASGTYTIEYGPSGFTPGTGTIITNVTTSPRNVSGLSPSTAYQFYVTKNCGGSIGNSTTAGPANFTTTAATCAAPTTVSGAGTGQTTAQVTFSGGDAGTSYTIEYGPSSTFPAGTTTATTNSSPANLTGLTAGTTYTFVVRTLCSNGVTSANSPSGTFTTSSAPQTCDAPTNLTATNVTANSATLNFTGSTTGATGTYTVQYGLAGFANGTGTTVSGPPYNVSGLSPNTTYDFTVQKNCGASGNSGFVRAQFTTSAAAQTCDAPTGLTATNVTSSSADLNFTASTTGASGTYTIEYGPSGFTPGTGTIITNVTTSPRNISGLSPSTAYQFYVTKNCGGSIGNSTTAGPASFTTTAAPVTCNVPTNLTATNITNTTADLAFTPSAGTGTYDVEYGLTGFTPGTGTVVNVSNSPASVSNLTANTSYQFYVTKNCGSGVTSSRVGPENFTTTNTQPVVCDAPTNLNASNIGSTTATLNFTPSATGSTGTYTLEYGPSGFTPGNGTIVSGLTGSPYNASNLLPGVTYDFYVTKNCTGGNSPTAGPASFTTTLLPCTAGTWLGTTSTDWHTASNWCNNTIPTSTTDVTIPALTLFQPVISAAASTRNLTIDNGATLTLTSGVLTVSGTFANNGTFNSNGDGSLVFPTSNTTAQTVGKSGVTTIFRNLTTGGGPVTLGGPVSIKELLTLNANLNTNNQTFTLLSQTGNHAMVVNNGGVVNGTTTVQRYINPGINSGPGYRHFSSPVTNATIGQLNDPGVNMVVNPAYNTNPTPGTTRPFPTVFRYNETRLTATNPDFTFGWESPNSLSDPMPPGRGFTVNTIPTTVDVSGTLNNGSISAGTLTRGSTAKSGWHLLGNPYPAPIDWDQVTIPPGVDNAVYVFRSTGQYSGSYTSYVNGVGTPGTELIAVMQAFFVRVNSGSPTFTFNNSARVTTYENPAMYRQSRTETRPIVSLSVLDNAGIGDQLHVYFQQGATASFDSEYDAFKLPNSGNVASFYSVAGNDILSINGLPTTIPGTVIPLGGRVPQAGSFTITADQILNFKVNQDIFLEDRTTGTLHNLRQQSSYQFTTTQTDLTGRFFLRFGPATTTGIYAIDLATEVLVYPNPNNGIFTISMPAFNEAVTEAKLFNAIGQQVWQQSLKAENNQHIQETIRLHKLAAGVYTLRLETGAGPVTRKIVIE</sequence>
<keyword evidence="5" id="KW-1185">Reference proteome</keyword>
<dbReference type="Gene3D" id="2.60.40.10">
    <property type="entry name" value="Immunoglobulins"/>
    <property type="match status" value="6"/>
</dbReference>
<feature type="domain" description="Fibronectin type-III" evidence="3">
    <location>
        <begin position="340"/>
        <end position="429"/>
    </location>
</feature>
<feature type="domain" description="Fibronectin type-III" evidence="3">
    <location>
        <begin position="529"/>
        <end position="623"/>
    </location>
</feature>
<feature type="domain" description="Fibronectin type-III" evidence="3">
    <location>
        <begin position="724"/>
        <end position="816"/>
    </location>
</feature>
<dbReference type="InterPro" id="IPR013783">
    <property type="entry name" value="Ig-like_fold"/>
</dbReference>
<proteinExistence type="predicted"/>
<accession>A0ABW0EBU3</accession>
<feature type="domain" description="Fibronectin type-III" evidence="3">
    <location>
        <begin position="628"/>
        <end position="717"/>
    </location>
</feature>
<dbReference type="InterPro" id="IPR050991">
    <property type="entry name" value="ECM_Regulatory_Proteins"/>
</dbReference>
<dbReference type="SMART" id="SM00060">
    <property type="entry name" value="FN3"/>
    <property type="match status" value="6"/>
</dbReference>
<gene>
    <name evidence="4" type="ORF">ACFPIB_07890</name>
</gene>
<keyword evidence="2" id="KW-0732">Signal</keyword>
<evidence type="ECO:0000259" key="3">
    <source>
        <dbReference type="PROSITE" id="PS50853"/>
    </source>
</evidence>
<keyword evidence="1" id="KW-0677">Repeat</keyword>
<reference evidence="5" key="1">
    <citation type="journal article" date="2019" name="Int. J. Syst. Evol. Microbiol.">
        <title>The Global Catalogue of Microorganisms (GCM) 10K type strain sequencing project: providing services to taxonomists for standard genome sequencing and annotation.</title>
        <authorList>
            <consortium name="The Broad Institute Genomics Platform"/>
            <consortium name="The Broad Institute Genome Sequencing Center for Infectious Disease"/>
            <person name="Wu L."/>
            <person name="Ma J."/>
        </authorList>
    </citation>
    <scope>NUCLEOTIDE SEQUENCE [LARGE SCALE GENOMIC DNA]</scope>
    <source>
        <strain evidence="5">KACC 12602</strain>
    </source>
</reference>
<dbReference type="PANTHER" id="PTHR46708">
    <property type="entry name" value="TENASCIN"/>
    <property type="match status" value="1"/>
</dbReference>
<feature type="domain" description="Fibronectin type-III" evidence="3">
    <location>
        <begin position="435"/>
        <end position="524"/>
    </location>
</feature>
<dbReference type="Proteomes" id="UP001596161">
    <property type="component" value="Unassembled WGS sequence"/>
</dbReference>
<evidence type="ECO:0000256" key="1">
    <source>
        <dbReference type="ARBA" id="ARBA00022737"/>
    </source>
</evidence>
<feature type="chain" id="PRO_5046438929" evidence="2">
    <location>
        <begin position="35"/>
        <end position="1439"/>
    </location>
</feature>
<comment type="caution">
    <text evidence="4">The sequence shown here is derived from an EMBL/GenBank/DDBJ whole genome shotgun (WGS) entry which is preliminary data.</text>
</comment>
<dbReference type="SUPFAM" id="SSF49265">
    <property type="entry name" value="Fibronectin type III"/>
    <property type="match status" value="3"/>
</dbReference>
<dbReference type="EMBL" id="JBHSKT010000004">
    <property type="protein sequence ID" value="MFC5270525.1"/>
    <property type="molecule type" value="Genomic_DNA"/>
</dbReference>
<feature type="signal peptide" evidence="2">
    <location>
        <begin position="1"/>
        <end position="34"/>
    </location>
</feature>
<dbReference type="PROSITE" id="PS50853">
    <property type="entry name" value="FN3"/>
    <property type="match status" value="6"/>
</dbReference>